<keyword evidence="7 12" id="KW-0472">Membrane</keyword>
<dbReference type="AlphaFoldDB" id="A0A553GYK5"/>
<evidence type="ECO:0000256" key="6">
    <source>
        <dbReference type="ARBA" id="ARBA00022989"/>
    </source>
</evidence>
<evidence type="ECO:0000256" key="8">
    <source>
        <dbReference type="ARBA" id="ARBA00023224"/>
    </source>
</evidence>
<feature type="domain" description="Methyl-accepting transducer" evidence="13">
    <location>
        <begin position="145"/>
        <end position="381"/>
    </location>
</feature>
<keyword evidence="5 12" id="KW-0812">Transmembrane</keyword>
<protein>
    <submittedName>
        <fullName evidence="14">Methyl-accepting chemotaxis protein</fullName>
    </submittedName>
</protein>
<evidence type="ECO:0000256" key="5">
    <source>
        <dbReference type="ARBA" id="ARBA00022692"/>
    </source>
</evidence>
<keyword evidence="2" id="KW-1003">Cell membrane</keyword>
<proteinExistence type="inferred from homology"/>
<accession>A0A553GYK5</accession>
<dbReference type="GO" id="GO:0004888">
    <property type="term" value="F:transmembrane signaling receptor activity"/>
    <property type="evidence" value="ECO:0007669"/>
    <property type="project" value="InterPro"/>
</dbReference>
<dbReference type="Pfam" id="PF00015">
    <property type="entry name" value="MCPsignal"/>
    <property type="match status" value="1"/>
</dbReference>
<evidence type="ECO:0000259" key="13">
    <source>
        <dbReference type="PROSITE" id="PS50111"/>
    </source>
</evidence>
<evidence type="ECO:0000256" key="9">
    <source>
        <dbReference type="ARBA" id="ARBA00029447"/>
    </source>
</evidence>
<sequence>MGPGRRPLRLSDAAPATRKAEGPSGFLQWTPRLVASSSTRALDDCPTRLARAPPRGHTQTSSWNREARMHAFVSRPLYIALLHAAGLAALFGWHLLHPLPPLALLPAGLALALWPWAATAWRGTRAAPVEVRDDHQDLTASLSRSTTATALSAAQVAFAVRRLTGELQAQRQAVDQLSGDAEAMTHTEEDSAQRAEQTLEAARAVRGRSEDGQQELQRAIGLMQRLSAQGEDSRTLIDGLGSRTEQIEQVTAVIQSIASQTNLLALNAAIEAARAGEQGRGFAVVADEVRSLAGRTASATEEVGQMIADIRQQSAAVVSHIQQQSRELDEAAREVERTGQLLQGIAGLAGDVEREVAQITAGTENNHQRLGSLFGALGRLREAVGASETQTQRLDDTAAQLVGQAEQVSEKLAAFGLEDYHQRVYDLAREGAAAIAARFEADVDAGRVSLNALFDRRFQPIPNTTPTQYRSAFDGYTDQVLPPIQEPLLSRHEGLVFAIATTPEGYVPTHNNAFAHPPTGDPATDMLRSRSKRKFDDRTGIRCGSHRQSLLLQTYMRDTGELMHDLSVPIMVRGRHWGGLRLGYRPASA</sequence>
<evidence type="ECO:0000256" key="11">
    <source>
        <dbReference type="SAM" id="MobiDB-lite"/>
    </source>
</evidence>
<dbReference type="PRINTS" id="PR00260">
    <property type="entry name" value="CHEMTRNSDUCR"/>
</dbReference>
<evidence type="ECO:0000256" key="1">
    <source>
        <dbReference type="ARBA" id="ARBA00004236"/>
    </source>
</evidence>
<organism evidence="14 15">
    <name type="scientific">Pseudomonas mangiferae</name>
    <dbReference type="NCBI Taxonomy" id="2593654"/>
    <lineage>
        <taxon>Bacteria</taxon>
        <taxon>Pseudomonadati</taxon>
        <taxon>Pseudomonadota</taxon>
        <taxon>Gammaproteobacteria</taxon>
        <taxon>Pseudomonadales</taxon>
        <taxon>Pseudomonadaceae</taxon>
        <taxon>Pseudomonas</taxon>
    </lineage>
</organism>
<feature type="region of interest" description="Disordered" evidence="11">
    <location>
        <begin position="1"/>
        <end position="24"/>
    </location>
</feature>
<evidence type="ECO:0000256" key="7">
    <source>
        <dbReference type="ARBA" id="ARBA00023136"/>
    </source>
</evidence>
<comment type="caution">
    <text evidence="14">The sequence shown here is derived from an EMBL/GenBank/DDBJ whole genome shotgun (WGS) entry which is preliminary data.</text>
</comment>
<evidence type="ECO:0000313" key="15">
    <source>
        <dbReference type="Proteomes" id="UP000315235"/>
    </source>
</evidence>
<dbReference type="GO" id="GO:0007165">
    <property type="term" value="P:signal transduction"/>
    <property type="evidence" value="ECO:0007669"/>
    <property type="project" value="UniProtKB-KW"/>
</dbReference>
<evidence type="ECO:0000256" key="4">
    <source>
        <dbReference type="ARBA" id="ARBA00022500"/>
    </source>
</evidence>
<evidence type="ECO:0000256" key="10">
    <source>
        <dbReference type="PROSITE-ProRule" id="PRU00284"/>
    </source>
</evidence>
<feature type="compositionally biased region" description="Basic and acidic residues" evidence="11">
    <location>
        <begin position="183"/>
        <end position="193"/>
    </location>
</feature>
<evidence type="ECO:0000313" key="14">
    <source>
        <dbReference type="EMBL" id="TRX74596.1"/>
    </source>
</evidence>
<dbReference type="CDD" id="cd11386">
    <property type="entry name" value="MCP_signal"/>
    <property type="match status" value="1"/>
</dbReference>
<evidence type="ECO:0000256" key="2">
    <source>
        <dbReference type="ARBA" id="ARBA00022475"/>
    </source>
</evidence>
<evidence type="ECO:0000256" key="3">
    <source>
        <dbReference type="ARBA" id="ARBA00022481"/>
    </source>
</evidence>
<keyword evidence="8 10" id="KW-0807">Transducer</keyword>
<dbReference type="GO" id="GO:0005886">
    <property type="term" value="C:plasma membrane"/>
    <property type="evidence" value="ECO:0007669"/>
    <property type="project" value="UniProtKB-SubCell"/>
</dbReference>
<dbReference type="PANTHER" id="PTHR32089:SF120">
    <property type="entry name" value="METHYL-ACCEPTING CHEMOTAXIS PROTEIN TLPQ"/>
    <property type="match status" value="1"/>
</dbReference>
<reference evidence="14 15" key="1">
    <citation type="submission" date="2019-07" db="EMBL/GenBank/DDBJ databases">
        <title>Pseudomonas mangiferae sp. nov., isolated from bark of mango tree in Thailand.</title>
        <authorList>
            <person name="Srisuk N."/>
            <person name="Anurat P."/>
        </authorList>
    </citation>
    <scope>NUCLEOTIDE SEQUENCE [LARGE SCALE GENOMIC DNA]</scope>
    <source>
        <strain evidence="14 15">DMKU_BBB3-04</strain>
    </source>
</reference>
<keyword evidence="6 12" id="KW-1133">Transmembrane helix</keyword>
<keyword evidence="3" id="KW-0488">Methylation</keyword>
<dbReference type="Gene3D" id="1.10.287.950">
    <property type="entry name" value="Methyl-accepting chemotaxis protein"/>
    <property type="match status" value="1"/>
</dbReference>
<dbReference type="PROSITE" id="PS50111">
    <property type="entry name" value="CHEMOTAXIS_TRANSDUC_2"/>
    <property type="match status" value="1"/>
</dbReference>
<dbReference type="InterPro" id="IPR004089">
    <property type="entry name" value="MCPsignal_dom"/>
</dbReference>
<keyword evidence="15" id="KW-1185">Reference proteome</keyword>
<feature type="region of interest" description="Disordered" evidence="11">
    <location>
        <begin position="177"/>
        <end position="211"/>
    </location>
</feature>
<dbReference type="InterPro" id="IPR004090">
    <property type="entry name" value="Chemotax_Me-accpt_rcpt"/>
</dbReference>
<comment type="subcellular location">
    <subcellularLocation>
        <location evidence="1">Cell membrane</location>
    </subcellularLocation>
</comment>
<dbReference type="OrthoDB" id="2489132at2"/>
<name>A0A553GYK5_9PSED</name>
<dbReference type="PANTHER" id="PTHR32089">
    <property type="entry name" value="METHYL-ACCEPTING CHEMOTAXIS PROTEIN MCPB"/>
    <property type="match status" value="1"/>
</dbReference>
<dbReference type="GO" id="GO:0006935">
    <property type="term" value="P:chemotaxis"/>
    <property type="evidence" value="ECO:0007669"/>
    <property type="project" value="UniProtKB-KW"/>
</dbReference>
<dbReference type="SUPFAM" id="SSF58104">
    <property type="entry name" value="Methyl-accepting chemotaxis protein (MCP) signaling domain"/>
    <property type="match status" value="1"/>
</dbReference>
<keyword evidence="4" id="KW-0145">Chemotaxis</keyword>
<dbReference type="Proteomes" id="UP000315235">
    <property type="component" value="Unassembled WGS sequence"/>
</dbReference>
<dbReference type="SMART" id="SM00283">
    <property type="entry name" value="MA"/>
    <property type="match status" value="1"/>
</dbReference>
<comment type="similarity">
    <text evidence="9">Belongs to the methyl-accepting chemotaxis (MCP) protein family.</text>
</comment>
<gene>
    <name evidence="14" type="ORF">FM069_11350</name>
</gene>
<feature type="transmembrane region" description="Helical" evidence="12">
    <location>
        <begin position="77"/>
        <end position="96"/>
    </location>
</feature>
<dbReference type="EMBL" id="VJOY01000007">
    <property type="protein sequence ID" value="TRX74596.1"/>
    <property type="molecule type" value="Genomic_DNA"/>
</dbReference>
<evidence type="ECO:0000256" key="12">
    <source>
        <dbReference type="SAM" id="Phobius"/>
    </source>
</evidence>